<sequence length="396" mass="43068">MPPLMHRAWVRGGAALVVCVCAGLAGWWFVSGGTRPSAAPASTPGMTCDMGISAAKAGGGIAAGTAQPVVTNTRMVQPANDTPGTTVQPPPGSAPEGMVWIPGGDFWMGAEEFPDAQPWHRVSVHGFWMDKTEVTNNQFAQFVKATKYMTLAEQAPRAEDFPGALPENLVAGSVVFSPPDHAVKLNDHFQWWSYVKDANWRQPEGPKSTITDRGNYPVVHIAYEDVQAYAKWAGKRVPTEAEFEFAQRGGLERKPYAWGDELNPGGQFMANTFQGHFPNKNTNEDGHAAAAPVGSFPPNGYGLYDMAGNVWEWTSDWYRHDYYQALASQGPLARNPHGPEESFDPSEPGVKKKVHKGGSFLCTDQYCARYIAGGRGKGEPDTGTNHVGFRLVRDAR</sequence>
<organism evidence="3 4">
    <name type="scientific">Nitrospira lenta</name>
    <dbReference type="NCBI Taxonomy" id="1436998"/>
    <lineage>
        <taxon>Bacteria</taxon>
        <taxon>Pseudomonadati</taxon>
        <taxon>Nitrospirota</taxon>
        <taxon>Nitrospiria</taxon>
        <taxon>Nitrospirales</taxon>
        <taxon>Nitrospiraceae</taxon>
        <taxon>Nitrospira</taxon>
    </lineage>
</organism>
<dbReference type="InterPro" id="IPR016187">
    <property type="entry name" value="CTDL_fold"/>
</dbReference>
<dbReference type="Gene3D" id="3.90.1580.10">
    <property type="entry name" value="paralog of FGE (formylglycine-generating enzyme)"/>
    <property type="match status" value="1"/>
</dbReference>
<evidence type="ECO:0000256" key="1">
    <source>
        <dbReference type="SAM" id="MobiDB-lite"/>
    </source>
</evidence>
<keyword evidence="4" id="KW-1185">Reference proteome</keyword>
<dbReference type="GO" id="GO:0120147">
    <property type="term" value="F:formylglycine-generating oxidase activity"/>
    <property type="evidence" value="ECO:0007669"/>
    <property type="project" value="TreeGrafter"/>
</dbReference>
<keyword evidence="3" id="KW-0560">Oxidoreductase</keyword>
<dbReference type="EMBL" id="OUNR01000022">
    <property type="protein sequence ID" value="SPP66876.1"/>
    <property type="molecule type" value="Genomic_DNA"/>
</dbReference>
<dbReference type="SUPFAM" id="SSF56436">
    <property type="entry name" value="C-type lectin-like"/>
    <property type="match status" value="1"/>
</dbReference>
<reference evidence="4" key="1">
    <citation type="submission" date="2018-04" db="EMBL/GenBank/DDBJ databases">
        <authorList>
            <person name="Lucker S."/>
            <person name="Sakoula D."/>
        </authorList>
    </citation>
    <scope>NUCLEOTIDE SEQUENCE [LARGE SCALE GENOMIC DNA]</scope>
</reference>
<dbReference type="RefSeq" id="WP_219999493.1">
    <property type="nucleotide sequence ID" value="NZ_OUNR01000022.1"/>
</dbReference>
<dbReference type="InterPro" id="IPR005532">
    <property type="entry name" value="SUMF_dom"/>
</dbReference>
<feature type="domain" description="Sulfatase-modifying factor enzyme-like" evidence="2">
    <location>
        <begin position="96"/>
        <end position="393"/>
    </location>
</feature>
<dbReference type="PANTHER" id="PTHR23150">
    <property type="entry name" value="SULFATASE MODIFYING FACTOR 1, 2"/>
    <property type="match status" value="1"/>
</dbReference>
<evidence type="ECO:0000313" key="4">
    <source>
        <dbReference type="Proteomes" id="UP000248168"/>
    </source>
</evidence>
<evidence type="ECO:0000259" key="2">
    <source>
        <dbReference type="Pfam" id="PF03781"/>
    </source>
</evidence>
<evidence type="ECO:0000313" key="3">
    <source>
        <dbReference type="EMBL" id="SPP66876.1"/>
    </source>
</evidence>
<dbReference type="InParanoid" id="A0A330LCZ9"/>
<dbReference type="EC" id="1.8.99.-" evidence="3"/>
<protein>
    <submittedName>
        <fullName evidence="3">Sulfatase-modifying factor 1</fullName>
        <ecNumber evidence="3">1.8.99.-</ecNumber>
    </submittedName>
</protein>
<dbReference type="AlphaFoldDB" id="A0A330LCZ9"/>
<dbReference type="InterPro" id="IPR051043">
    <property type="entry name" value="Sulfatase_Mod_Factor_Kinase"/>
</dbReference>
<accession>A0A330LCZ9</accession>
<dbReference type="InterPro" id="IPR042095">
    <property type="entry name" value="SUMF_sf"/>
</dbReference>
<dbReference type="Pfam" id="PF03781">
    <property type="entry name" value="FGE-sulfatase"/>
    <property type="match status" value="1"/>
</dbReference>
<dbReference type="Proteomes" id="UP000248168">
    <property type="component" value="Unassembled WGS sequence"/>
</dbReference>
<name>A0A330LCZ9_9BACT</name>
<dbReference type="PANTHER" id="PTHR23150:SF19">
    <property type="entry name" value="FORMYLGLYCINE-GENERATING ENZYME"/>
    <property type="match status" value="1"/>
</dbReference>
<feature type="region of interest" description="Disordered" evidence="1">
    <location>
        <begin position="331"/>
        <end position="354"/>
    </location>
</feature>
<proteinExistence type="predicted"/>
<gene>
    <name evidence="3" type="primary">Sumf</name>
    <name evidence="3" type="ORF">NITLEN_90131</name>
</gene>